<organism evidence="3 4">
    <name type="scientific">Virgisporangium ochraceum</name>
    <dbReference type="NCBI Taxonomy" id="65505"/>
    <lineage>
        <taxon>Bacteria</taxon>
        <taxon>Bacillati</taxon>
        <taxon>Actinomycetota</taxon>
        <taxon>Actinomycetes</taxon>
        <taxon>Micromonosporales</taxon>
        <taxon>Micromonosporaceae</taxon>
        <taxon>Virgisporangium</taxon>
    </lineage>
</organism>
<dbReference type="Proteomes" id="UP000635606">
    <property type="component" value="Unassembled WGS sequence"/>
</dbReference>
<protein>
    <submittedName>
        <fullName evidence="3">Macrolide-specific efflux protein MacA</fullName>
    </submittedName>
</protein>
<feature type="region of interest" description="Disordered" evidence="2">
    <location>
        <begin position="93"/>
        <end position="127"/>
    </location>
</feature>
<dbReference type="AlphaFoldDB" id="A0A8J3ZVR8"/>
<gene>
    <name evidence="3" type="primary">macA</name>
    <name evidence="3" type="ORF">Voc01_049850</name>
</gene>
<dbReference type="Gene3D" id="2.40.50.100">
    <property type="match status" value="1"/>
</dbReference>
<feature type="compositionally biased region" description="Acidic residues" evidence="2">
    <location>
        <begin position="98"/>
        <end position="107"/>
    </location>
</feature>
<dbReference type="GO" id="GO:0015562">
    <property type="term" value="F:efflux transmembrane transporter activity"/>
    <property type="evidence" value="ECO:0007669"/>
    <property type="project" value="TreeGrafter"/>
</dbReference>
<dbReference type="PANTHER" id="PTHR30469:SF33">
    <property type="entry name" value="SLR1207 PROTEIN"/>
    <property type="match status" value="1"/>
</dbReference>
<reference evidence="3" key="1">
    <citation type="submission" date="2021-01" db="EMBL/GenBank/DDBJ databases">
        <title>Whole genome shotgun sequence of Virgisporangium ochraceum NBRC 16418.</title>
        <authorList>
            <person name="Komaki H."/>
            <person name="Tamura T."/>
        </authorList>
    </citation>
    <scope>NUCLEOTIDE SEQUENCE</scope>
    <source>
        <strain evidence="3">NBRC 16418</strain>
    </source>
</reference>
<evidence type="ECO:0000256" key="2">
    <source>
        <dbReference type="SAM" id="MobiDB-lite"/>
    </source>
</evidence>
<dbReference type="Gene3D" id="2.40.420.20">
    <property type="match status" value="1"/>
</dbReference>
<name>A0A8J3ZVR8_9ACTN</name>
<evidence type="ECO:0000256" key="1">
    <source>
        <dbReference type="ARBA" id="ARBA00009477"/>
    </source>
</evidence>
<proteinExistence type="inferred from homology"/>
<dbReference type="Gene3D" id="2.40.30.170">
    <property type="match status" value="1"/>
</dbReference>
<dbReference type="InterPro" id="IPR006143">
    <property type="entry name" value="RND_pump_MFP"/>
</dbReference>
<accession>A0A8J3ZVR8</accession>
<evidence type="ECO:0000313" key="4">
    <source>
        <dbReference type="Proteomes" id="UP000635606"/>
    </source>
</evidence>
<dbReference type="PANTHER" id="PTHR30469">
    <property type="entry name" value="MULTIDRUG RESISTANCE PROTEIN MDTA"/>
    <property type="match status" value="1"/>
</dbReference>
<dbReference type="EMBL" id="BOPH01000072">
    <property type="protein sequence ID" value="GIJ70068.1"/>
    <property type="molecule type" value="Genomic_DNA"/>
</dbReference>
<keyword evidence="4" id="KW-1185">Reference proteome</keyword>
<dbReference type="GO" id="GO:1990281">
    <property type="term" value="C:efflux pump complex"/>
    <property type="evidence" value="ECO:0007669"/>
    <property type="project" value="TreeGrafter"/>
</dbReference>
<comment type="similarity">
    <text evidence="1">Belongs to the membrane fusion protein (MFP) (TC 8.A.1) family.</text>
</comment>
<sequence length="330" mass="32544">MVVVVASVAVVALTRPDGRTAAGTGTATVRRGTVTATVSAAGTVVALESRTLGFAAAGTLTEVTVRAGDTVPAGAVLARIDATAAQSAVDTARAAVDSAEEDLDDAEAQSSGATPGRSASAGTGRSQSTDAVYSAQLRLNNAKLALKQAQARLAGTVITAPVAGRVLSVDGAVGSQARSGVVVLAGTADVAVQAQFTEAEVASLATGQTATITLPDRDSDADGAGLTGTVTRIDPAGTVSNRLVRYAAVIAFDAAPGSLLYGQSANVVVTTEAVDGVLFVPTTAVVNGAVTVMVGGRAERRAVEVGLRGDVSTEVRSGVNEGDEVLVSGG</sequence>
<dbReference type="SUPFAM" id="SSF111369">
    <property type="entry name" value="HlyD-like secretion proteins"/>
    <property type="match status" value="1"/>
</dbReference>
<dbReference type="NCBIfam" id="TIGR01730">
    <property type="entry name" value="RND_mfp"/>
    <property type="match status" value="1"/>
</dbReference>
<comment type="caution">
    <text evidence="3">The sequence shown here is derived from an EMBL/GenBank/DDBJ whole genome shotgun (WGS) entry which is preliminary data.</text>
</comment>
<evidence type="ECO:0000313" key="3">
    <source>
        <dbReference type="EMBL" id="GIJ70068.1"/>
    </source>
</evidence>